<gene>
    <name evidence="2" type="ORF">ARMSODRAFT_892561</name>
    <name evidence="1" type="ORF">ARMSODRAFT_899337</name>
</gene>
<evidence type="ECO:0000313" key="1">
    <source>
        <dbReference type="EMBL" id="PBK59419.1"/>
    </source>
</evidence>
<organism evidence="1 3">
    <name type="scientific">Armillaria solidipes</name>
    <dbReference type="NCBI Taxonomy" id="1076256"/>
    <lineage>
        <taxon>Eukaryota</taxon>
        <taxon>Fungi</taxon>
        <taxon>Dikarya</taxon>
        <taxon>Basidiomycota</taxon>
        <taxon>Agaricomycotina</taxon>
        <taxon>Agaricomycetes</taxon>
        <taxon>Agaricomycetidae</taxon>
        <taxon>Agaricales</taxon>
        <taxon>Marasmiineae</taxon>
        <taxon>Physalacriaceae</taxon>
        <taxon>Armillaria</taxon>
    </lineage>
</organism>
<dbReference type="EMBL" id="KZ293505">
    <property type="protein sequence ID" value="PBK59419.1"/>
    <property type="molecule type" value="Genomic_DNA"/>
</dbReference>
<sequence length="144" mass="16413">MYLTLLEGWNGWDVDNPKPDILDSTHRPDWVSHWIRCGRKAVPHRQLKDLTTMSEEWWGFWKSLQPEWRGIDTVKGPLSASHRGGAVKGEWGELSKRGVNGMITVVAGLAFWGLVASGGTRRQKDIWENAVEETKWVLQCMALD</sequence>
<protein>
    <submittedName>
        <fullName evidence="1">Uncharacterized protein</fullName>
    </submittedName>
</protein>
<keyword evidence="3" id="KW-1185">Reference proteome</keyword>
<dbReference type="EMBL" id="KZ293449">
    <property type="protein sequence ID" value="PBK64761.1"/>
    <property type="molecule type" value="Genomic_DNA"/>
</dbReference>
<evidence type="ECO:0000313" key="2">
    <source>
        <dbReference type="EMBL" id="PBK64761.1"/>
    </source>
</evidence>
<dbReference type="AlphaFoldDB" id="A0A2H3AKJ7"/>
<dbReference type="Proteomes" id="UP000218334">
    <property type="component" value="Unassembled WGS sequence"/>
</dbReference>
<proteinExistence type="predicted"/>
<reference evidence="3" key="1">
    <citation type="journal article" date="2017" name="Nat. Ecol. Evol.">
        <title>Genome expansion and lineage-specific genetic innovations in the forest pathogenic fungi Armillaria.</title>
        <authorList>
            <person name="Sipos G."/>
            <person name="Prasanna A.N."/>
            <person name="Walter M.C."/>
            <person name="O'Connor E."/>
            <person name="Balint B."/>
            <person name="Krizsan K."/>
            <person name="Kiss B."/>
            <person name="Hess J."/>
            <person name="Varga T."/>
            <person name="Slot J."/>
            <person name="Riley R."/>
            <person name="Boka B."/>
            <person name="Rigling D."/>
            <person name="Barry K."/>
            <person name="Lee J."/>
            <person name="Mihaltcheva S."/>
            <person name="LaButti K."/>
            <person name="Lipzen A."/>
            <person name="Waldron R."/>
            <person name="Moloney N.M."/>
            <person name="Sperisen C."/>
            <person name="Kredics L."/>
            <person name="Vagvoelgyi C."/>
            <person name="Patrignani A."/>
            <person name="Fitzpatrick D."/>
            <person name="Nagy I."/>
            <person name="Doyle S."/>
            <person name="Anderson J.B."/>
            <person name="Grigoriev I.V."/>
            <person name="Gueldener U."/>
            <person name="Muensterkoetter M."/>
            <person name="Nagy L.G."/>
        </authorList>
    </citation>
    <scope>NUCLEOTIDE SEQUENCE [LARGE SCALE GENOMIC DNA]</scope>
    <source>
        <strain evidence="3">28-4</strain>
    </source>
</reference>
<name>A0A2H3AKJ7_9AGAR</name>
<evidence type="ECO:0000313" key="3">
    <source>
        <dbReference type="Proteomes" id="UP000218334"/>
    </source>
</evidence>
<reference evidence="1" key="2">
    <citation type="journal article" date="2017" name="Nat. Ecol. Evol.">
        <title>Lineage-specific genetic innovations streamline the genomes of Armillaria species to pathogenesis.</title>
        <authorList>
            <consortium name="DOE Joint Genome Institute"/>
            <person name="Sipos G."/>
            <person name="Prasanna A.N."/>
            <person name="Walter M.C."/>
            <person name="O'Connor E."/>
            <person name="Balint B."/>
            <person name="Krizsan K."/>
            <person name="Kiss B."/>
            <person name="Hess J."/>
            <person name="Varga T."/>
            <person name="Slot J."/>
            <person name="Riley R."/>
            <person name="Boka B."/>
            <person name="Rigling D."/>
            <person name="Barry K."/>
            <person name="Lee J."/>
            <person name="Mihaltcheva S."/>
            <person name="LaButti K."/>
            <person name="Lipzen A."/>
            <person name="Waldron R."/>
            <person name="Moloney N.M."/>
            <person name="Sperisen C."/>
            <person name="Kredics L."/>
            <person name="Vagvolgyi C."/>
            <person name="Patrignani A."/>
            <person name="Fitzpatrick D."/>
            <person name="Nagy I."/>
            <person name="Doyle S."/>
            <person name="Anderson J."/>
            <person name="Grigoriev I.V."/>
            <person name="Guldener U."/>
            <person name="Munsterkotter M."/>
            <person name="Nagy L.G."/>
        </authorList>
    </citation>
    <scope>NUCLEOTIDE SEQUENCE [LARGE SCALE GENOMIC DNA]</scope>
    <source>
        <strain evidence="1">28-4</strain>
    </source>
</reference>
<accession>A0A2H3AKJ7</accession>